<reference evidence="1 2" key="1">
    <citation type="submission" date="2018-02" db="EMBL/GenBank/DDBJ databases">
        <title>The complete genome of two Bacillus pumilus strains from Cuatro Cienegas, Coahuila, Mexico.</title>
        <authorList>
            <person name="Zarza E."/>
            <person name="Alcaraz L.D."/>
            <person name="Aguilar-Salinas B."/>
            <person name="Islas A."/>
            <person name="Olmedo-Alvarez G."/>
        </authorList>
    </citation>
    <scope>NUCLEOTIDE SEQUENCE [LARGE SCALE GENOMIC DNA]</scope>
    <source>
        <strain evidence="1 2">145</strain>
    </source>
</reference>
<gene>
    <name evidence="1" type="ORF">C5695_11070</name>
</gene>
<dbReference type="RefSeq" id="WP_117730775.1">
    <property type="nucleotide sequence ID" value="NZ_CP027116.1"/>
</dbReference>
<name>A0AAD0HN90_BACPU</name>
<proteinExistence type="predicted"/>
<dbReference type="Proteomes" id="UP000264960">
    <property type="component" value="Chromosome"/>
</dbReference>
<organism evidence="1 2">
    <name type="scientific">Bacillus pumilus</name>
    <name type="common">Bacillus mesentericus</name>
    <dbReference type="NCBI Taxonomy" id="1408"/>
    <lineage>
        <taxon>Bacteria</taxon>
        <taxon>Bacillati</taxon>
        <taxon>Bacillota</taxon>
        <taxon>Bacilli</taxon>
        <taxon>Bacillales</taxon>
        <taxon>Bacillaceae</taxon>
        <taxon>Bacillus</taxon>
    </lineage>
</organism>
<protein>
    <submittedName>
        <fullName evidence="1">Uncharacterized protein</fullName>
    </submittedName>
</protein>
<dbReference type="AlphaFoldDB" id="A0AAD0HN90"/>
<evidence type="ECO:0000313" key="1">
    <source>
        <dbReference type="EMBL" id="AVM24350.1"/>
    </source>
</evidence>
<evidence type="ECO:0000313" key="2">
    <source>
        <dbReference type="Proteomes" id="UP000264960"/>
    </source>
</evidence>
<dbReference type="EMBL" id="CP027116">
    <property type="protein sequence ID" value="AVM24350.1"/>
    <property type="molecule type" value="Genomic_DNA"/>
</dbReference>
<accession>A0AAD0HN90</accession>
<sequence length="336" mass="38087">MSLTANLSKVPQFKEIVAAIAPKKKDFKTASGKNPFSKEYETLVPYTLENPSDASLIGTAFDYLARFRIAQIINLEMSFKELVAYNGLKKLQKFTGDNSLEDKYYSTIQKDIDTFIKGEQSLNNEVCVTALKLANLERYSRANILAGVSETDIFDIQRKDTLTNELNGLMNTFEEKFIGSGFIKTDSKVVFNPHFGIASLLVDGADADILVDDVLYDFKVVKDVGYKSADVLQLTGYFLLNKLLKEIEINYGVSESLPFDDIEFSKICLYKARFGECEYFDFKDINEQDIRAALIRLAEYFLNNPDKTVKYTMLKAHPGYDLEEYDDALRSIVDSN</sequence>